<evidence type="ECO:0000313" key="2">
    <source>
        <dbReference type="EMBL" id="WEK38895.1"/>
    </source>
</evidence>
<evidence type="ECO:0000256" key="1">
    <source>
        <dbReference type="SAM" id="MobiDB-lite"/>
    </source>
</evidence>
<sequence length="166" mass="18257">MRKRDIDPPKAVMHRGRCVEDAPVSAERKMPLRQPSEEKSSRDHITASSSGLTRGSGHPQLNIDEQPSASYHQLHRGQPPSKASPVDMGAECSSGAFVTAATRREKALEYWDHVWKLELIERTNSDWVDLFPSLCGWAPDPRVKPEDDGEGSVAAFLASLDGTANP</sequence>
<proteinExistence type="predicted"/>
<gene>
    <name evidence="2" type="ORF">P0Y50_10070</name>
</gene>
<feature type="region of interest" description="Disordered" evidence="1">
    <location>
        <begin position="1"/>
        <end position="90"/>
    </location>
</feature>
<name>A0AAJ5X2A9_9CAUL</name>
<dbReference type="EMBL" id="CP119326">
    <property type="protein sequence ID" value="WEK38895.1"/>
    <property type="molecule type" value="Genomic_DNA"/>
</dbReference>
<organism evidence="2 3">
    <name type="scientific">Candidatus Brevundimonas colombiensis</name>
    <dbReference type="NCBI Taxonomy" id="3121376"/>
    <lineage>
        <taxon>Bacteria</taxon>
        <taxon>Pseudomonadati</taxon>
        <taxon>Pseudomonadota</taxon>
        <taxon>Alphaproteobacteria</taxon>
        <taxon>Caulobacterales</taxon>
        <taxon>Caulobacteraceae</taxon>
        <taxon>Brevundimonas</taxon>
    </lineage>
</organism>
<dbReference type="Proteomes" id="UP001213664">
    <property type="component" value="Chromosome"/>
</dbReference>
<dbReference type="AlphaFoldDB" id="A0AAJ5X2A9"/>
<reference evidence="2" key="1">
    <citation type="submission" date="2023-03" db="EMBL/GenBank/DDBJ databases">
        <title>Andean soil-derived lignocellulolytic bacterial consortium as a source of novel taxa and putative plastic-active enzymes.</title>
        <authorList>
            <person name="Diaz-Garcia L."/>
            <person name="Chuvochina M."/>
            <person name="Feuerriegel G."/>
            <person name="Bunk B."/>
            <person name="Sproer C."/>
            <person name="Streit W.R."/>
            <person name="Rodriguez L.M."/>
            <person name="Overmann J."/>
            <person name="Jimenez D.J."/>
        </authorList>
    </citation>
    <scope>NUCLEOTIDE SEQUENCE</scope>
    <source>
        <strain evidence="2">MAG 833</strain>
    </source>
</reference>
<feature type="compositionally biased region" description="Basic and acidic residues" evidence="1">
    <location>
        <begin position="26"/>
        <end position="45"/>
    </location>
</feature>
<protein>
    <submittedName>
        <fullName evidence="2">Uncharacterized protein</fullName>
    </submittedName>
</protein>
<evidence type="ECO:0000313" key="3">
    <source>
        <dbReference type="Proteomes" id="UP001213664"/>
    </source>
</evidence>
<accession>A0AAJ5X2A9</accession>